<dbReference type="Gene3D" id="3.30.450.20">
    <property type="entry name" value="PAS domain"/>
    <property type="match status" value="1"/>
</dbReference>
<dbReference type="GO" id="GO:0004673">
    <property type="term" value="F:protein histidine kinase activity"/>
    <property type="evidence" value="ECO:0007669"/>
    <property type="project" value="UniProtKB-EC"/>
</dbReference>
<dbReference type="InterPro" id="IPR035965">
    <property type="entry name" value="PAS-like_dom_sf"/>
</dbReference>
<evidence type="ECO:0000256" key="4">
    <source>
        <dbReference type="ARBA" id="ARBA00022777"/>
    </source>
</evidence>
<dbReference type="SMART" id="SM00387">
    <property type="entry name" value="HATPase_c"/>
    <property type="match status" value="1"/>
</dbReference>
<dbReference type="NCBIfam" id="TIGR00229">
    <property type="entry name" value="sensory_box"/>
    <property type="match status" value="1"/>
</dbReference>
<dbReference type="PROSITE" id="PS50113">
    <property type="entry name" value="PAC"/>
    <property type="match status" value="1"/>
</dbReference>
<evidence type="ECO:0000256" key="1">
    <source>
        <dbReference type="ARBA" id="ARBA00000085"/>
    </source>
</evidence>
<dbReference type="SUPFAM" id="SSF55785">
    <property type="entry name" value="PYP-like sensor domain (PAS domain)"/>
    <property type="match status" value="1"/>
</dbReference>
<keyword evidence="3" id="KW-0808">Transferase</keyword>
<dbReference type="GO" id="GO:0000156">
    <property type="term" value="F:phosphorelay response regulator activity"/>
    <property type="evidence" value="ECO:0007669"/>
    <property type="project" value="TreeGrafter"/>
</dbReference>
<dbReference type="InterPro" id="IPR050351">
    <property type="entry name" value="BphY/WalK/GraS-like"/>
</dbReference>
<comment type="catalytic activity">
    <reaction evidence="1">
        <text>ATP + protein L-histidine = ADP + protein N-phospho-L-histidine.</text>
        <dbReference type="EC" id="2.7.13.3"/>
    </reaction>
</comment>
<dbReference type="CDD" id="cd16936">
    <property type="entry name" value="HATPase_RsbW-like"/>
    <property type="match status" value="1"/>
</dbReference>
<dbReference type="Pfam" id="PF13426">
    <property type="entry name" value="PAS_9"/>
    <property type="match status" value="1"/>
</dbReference>
<reference evidence="8 9" key="1">
    <citation type="submission" date="2018-06" db="EMBL/GenBank/DDBJ databases">
        <title>Natronomonas sp. F16-60 a new haloarchaeon isolated from a solar saltern of Isla Cristina, Huelva, Spain.</title>
        <authorList>
            <person name="Duran-Viseras A."/>
            <person name="Sanchez-Porro C."/>
            <person name="Ventosa A."/>
        </authorList>
    </citation>
    <scope>NUCLEOTIDE SEQUENCE [LARGE SCALE GENOMIC DNA]</scope>
    <source>
        <strain evidence="8 9">F16-60</strain>
    </source>
</reference>
<organism evidence="8 9">
    <name type="scientific">Haloglomus irregulare</name>
    <dbReference type="NCBI Taxonomy" id="2234134"/>
    <lineage>
        <taxon>Archaea</taxon>
        <taxon>Methanobacteriati</taxon>
        <taxon>Methanobacteriota</taxon>
        <taxon>Stenosarchaea group</taxon>
        <taxon>Halobacteria</taxon>
        <taxon>Halobacteriales</taxon>
        <taxon>Natronomonadaceae</taxon>
        <taxon>Haloglomus</taxon>
    </lineage>
</organism>
<evidence type="ECO:0000256" key="2">
    <source>
        <dbReference type="ARBA" id="ARBA00012438"/>
    </source>
</evidence>
<protein>
    <recommendedName>
        <fullName evidence="2">histidine kinase</fullName>
        <ecNumber evidence="2">2.7.13.3</ecNumber>
    </recommendedName>
</protein>
<dbReference type="InterPro" id="IPR000014">
    <property type="entry name" value="PAS"/>
</dbReference>
<dbReference type="GO" id="GO:0007234">
    <property type="term" value="P:osmosensory signaling via phosphorelay pathway"/>
    <property type="evidence" value="ECO:0007669"/>
    <property type="project" value="TreeGrafter"/>
</dbReference>
<dbReference type="InterPro" id="IPR000700">
    <property type="entry name" value="PAS-assoc_C"/>
</dbReference>
<dbReference type="InterPro" id="IPR005467">
    <property type="entry name" value="His_kinase_dom"/>
</dbReference>
<dbReference type="AlphaFoldDB" id="A0A554MUD9"/>
<dbReference type="GO" id="GO:0016020">
    <property type="term" value="C:membrane"/>
    <property type="evidence" value="ECO:0007669"/>
    <property type="project" value="UniProtKB-SubCell"/>
</dbReference>
<dbReference type="PANTHER" id="PTHR42878">
    <property type="entry name" value="TWO-COMPONENT HISTIDINE KINASE"/>
    <property type="match status" value="1"/>
</dbReference>
<dbReference type="InParanoid" id="A0A554MUD9"/>
<dbReference type="SMART" id="SM00086">
    <property type="entry name" value="PAC"/>
    <property type="match status" value="1"/>
</dbReference>
<dbReference type="PRINTS" id="PR00344">
    <property type="entry name" value="BCTRLSENSOR"/>
</dbReference>
<gene>
    <name evidence="8" type="ORF">DP107_18435</name>
</gene>
<dbReference type="CDD" id="cd00130">
    <property type="entry name" value="PAS"/>
    <property type="match status" value="1"/>
</dbReference>
<dbReference type="GO" id="GO:0030295">
    <property type="term" value="F:protein kinase activator activity"/>
    <property type="evidence" value="ECO:0007669"/>
    <property type="project" value="TreeGrafter"/>
</dbReference>
<evidence type="ECO:0000313" key="9">
    <source>
        <dbReference type="Proteomes" id="UP000319894"/>
    </source>
</evidence>
<dbReference type="PANTHER" id="PTHR42878:SF14">
    <property type="entry name" value="OSMOLARITY TWO-COMPONENT SYSTEM PROTEIN SSK1"/>
    <property type="match status" value="1"/>
</dbReference>
<evidence type="ECO:0000259" key="7">
    <source>
        <dbReference type="PROSITE" id="PS50113"/>
    </source>
</evidence>
<dbReference type="Proteomes" id="UP000319894">
    <property type="component" value="Unassembled WGS sequence"/>
</dbReference>
<proteinExistence type="predicted"/>
<dbReference type="InterPro" id="IPR001610">
    <property type="entry name" value="PAC"/>
</dbReference>
<evidence type="ECO:0000313" key="8">
    <source>
        <dbReference type="EMBL" id="TSD08752.1"/>
    </source>
</evidence>
<evidence type="ECO:0000256" key="5">
    <source>
        <dbReference type="ARBA" id="ARBA00023136"/>
    </source>
</evidence>
<dbReference type="Gene3D" id="3.30.565.10">
    <property type="entry name" value="Histidine kinase-like ATPase, C-terminal domain"/>
    <property type="match status" value="1"/>
</dbReference>
<comment type="caution">
    <text evidence="8">The sequence shown here is derived from an EMBL/GenBank/DDBJ whole genome shotgun (WGS) entry which is preliminary data.</text>
</comment>
<dbReference type="SUPFAM" id="SSF55874">
    <property type="entry name" value="ATPase domain of HSP90 chaperone/DNA topoisomerase II/histidine kinase"/>
    <property type="match status" value="1"/>
</dbReference>
<dbReference type="EC" id="2.7.13.3" evidence="2"/>
<keyword evidence="4 8" id="KW-0418">Kinase</keyword>
<feature type="domain" description="Histidine kinase" evidence="6">
    <location>
        <begin position="140"/>
        <end position="349"/>
    </location>
</feature>
<keyword evidence="9" id="KW-1185">Reference proteome</keyword>
<dbReference type="PROSITE" id="PS50109">
    <property type="entry name" value="HIS_KIN"/>
    <property type="match status" value="1"/>
</dbReference>
<dbReference type="OrthoDB" id="327291at2157"/>
<evidence type="ECO:0000256" key="3">
    <source>
        <dbReference type="ARBA" id="ARBA00022679"/>
    </source>
</evidence>
<feature type="domain" description="PAC" evidence="7">
    <location>
        <begin position="86"/>
        <end position="136"/>
    </location>
</feature>
<keyword evidence="5" id="KW-0472">Membrane</keyword>
<dbReference type="Pfam" id="PF02518">
    <property type="entry name" value="HATPase_c"/>
    <property type="match status" value="1"/>
</dbReference>
<accession>A0A554MUD9</accession>
<dbReference type="RefSeq" id="WP_144263566.1">
    <property type="nucleotide sequence ID" value="NZ_QMDX01000027.1"/>
</dbReference>
<dbReference type="EMBL" id="QMDX01000027">
    <property type="protein sequence ID" value="TSD08752.1"/>
    <property type="molecule type" value="Genomic_DNA"/>
</dbReference>
<dbReference type="InterPro" id="IPR003594">
    <property type="entry name" value="HATPase_dom"/>
</dbReference>
<dbReference type="InterPro" id="IPR004358">
    <property type="entry name" value="Sig_transdc_His_kin-like_C"/>
</dbReference>
<evidence type="ECO:0000259" key="6">
    <source>
        <dbReference type="PROSITE" id="PS50109"/>
    </source>
</evidence>
<name>A0A554MUD9_9EURY</name>
<dbReference type="InterPro" id="IPR036890">
    <property type="entry name" value="HATPase_C_sf"/>
</dbReference>
<sequence>MAYPERAPAEGVVLPEVYEYLRVGVILHHPETGAILDNNHRLESMFGYSTDELREMNIEDFTANTYHFSQAEAERRIRAAGDGPTQQFEWRVKCSNGQLIWVEVYLASISIDDQSYVLGEIRDITEYKTNDRRLGLFYRLLRHNIRNDVNVISGYADRISPDREASDLITDAETIRETANGLTGVVDSVKQIEETITRKDSERTLRRVATVVETVADEHREAYPHASIDVTERTVLWVETDEELRDALEQAIENAIVHNDQPEPTVSIRIDESPNTGRVEIKISDTGPPIPQMELTALDEYSERTSTTHGSGVGLFVMKWCVEALGGEFRFAENRPRGNSVYIYLPPKADPSS</sequence>